<dbReference type="Gene3D" id="3.30.420.10">
    <property type="entry name" value="Ribonuclease H-like superfamily/Ribonuclease H"/>
    <property type="match status" value="1"/>
</dbReference>
<name>A0A0K2UMZ1_LEPSM</name>
<feature type="non-terminal residue" evidence="1">
    <location>
        <position position="112"/>
    </location>
</feature>
<organism evidence="1">
    <name type="scientific">Lepeophtheirus salmonis</name>
    <name type="common">Salmon louse</name>
    <name type="synonym">Caligus salmonis</name>
    <dbReference type="NCBI Taxonomy" id="72036"/>
    <lineage>
        <taxon>Eukaryota</taxon>
        <taxon>Metazoa</taxon>
        <taxon>Ecdysozoa</taxon>
        <taxon>Arthropoda</taxon>
        <taxon>Crustacea</taxon>
        <taxon>Multicrustacea</taxon>
        <taxon>Hexanauplia</taxon>
        <taxon>Copepoda</taxon>
        <taxon>Siphonostomatoida</taxon>
        <taxon>Caligidae</taxon>
        <taxon>Lepeophtheirus</taxon>
    </lineage>
</organism>
<dbReference type="AlphaFoldDB" id="A0A0K2UMZ1"/>
<reference evidence="1" key="1">
    <citation type="submission" date="2014-05" db="EMBL/GenBank/DDBJ databases">
        <authorList>
            <person name="Chronopoulou M."/>
        </authorList>
    </citation>
    <scope>NUCLEOTIDE SEQUENCE</scope>
    <source>
        <tissue evidence="1">Whole organism</tissue>
    </source>
</reference>
<dbReference type="EMBL" id="HACA01022267">
    <property type="protein sequence ID" value="CDW39628.1"/>
    <property type="molecule type" value="Transcribed_RNA"/>
</dbReference>
<evidence type="ECO:0000313" key="1">
    <source>
        <dbReference type="EMBL" id="CDW39628.1"/>
    </source>
</evidence>
<accession>A0A0K2UMZ1</accession>
<proteinExistence type="predicted"/>
<dbReference type="InterPro" id="IPR036397">
    <property type="entry name" value="RNaseH_sf"/>
</dbReference>
<sequence length="112" mass="13033">MWQDSAPAYKAKRMQEWLKSNAFAFVPFSSWPPLSPDLSLLDYFVWSYVENMTNRSSHNTKQSLITCIKEKFSKIEAAQIQNAFSRFRSRIERVLAADGGYIKYIAPLYPNK</sequence>
<protein>
    <submittedName>
        <fullName evidence="1">Uncharacterized protein</fullName>
    </submittedName>
</protein>
<dbReference type="GO" id="GO:0003676">
    <property type="term" value="F:nucleic acid binding"/>
    <property type="evidence" value="ECO:0007669"/>
    <property type="project" value="InterPro"/>
</dbReference>